<dbReference type="OMA" id="AAIWIHK"/>
<proteinExistence type="predicted"/>
<dbReference type="GeneID" id="14210129"/>
<dbReference type="EMBL" id="FORO01000001">
    <property type="protein sequence ID" value="SFI52987.1"/>
    <property type="molecule type" value="Genomic_DNA"/>
</dbReference>
<evidence type="ECO:0000259" key="3">
    <source>
        <dbReference type="Pfam" id="PF07992"/>
    </source>
</evidence>
<keyword evidence="2" id="KW-0560">Oxidoreductase</keyword>
<dbReference type="InterPro" id="IPR036188">
    <property type="entry name" value="FAD/NAD-bd_sf"/>
</dbReference>
<keyword evidence="1" id="KW-0285">Flavoprotein</keyword>
<name>A0A1I3IYC6_9EURY</name>
<organism evidence="4 5">
    <name type="scientific">Natronobacterium gregoryi</name>
    <dbReference type="NCBI Taxonomy" id="44930"/>
    <lineage>
        <taxon>Archaea</taxon>
        <taxon>Methanobacteriati</taxon>
        <taxon>Methanobacteriota</taxon>
        <taxon>Stenosarchaea group</taxon>
        <taxon>Halobacteria</taxon>
        <taxon>Halobacteriales</taxon>
        <taxon>Natrialbaceae</taxon>
        <taxon>Natronobacterium</taxon>
    </lineage>
</organism>
<dbReference type="GO" id="GO:0016491">
    <property type="term" value="F:oxidoreductase activity"/>
    <property type="evidence" value="ECO:0007669"/>
    <property type="project" value="UniProtKB-KW"/>
</dbReference>
<reference evidence="4 5" key="1">
    <citation type="submission" date="2016-10" db="EMBL/GenBank/DDBJ databases">
        <authorList>
            <person name="de Groot N.N."/>
        </authorList>
    </citation>
    <scope>NUCLEOTIDE SEQUENCE [LARGE SCALE GENOMIC DNA]</scope>
    <source>
        <strain evidence="4 5">SP2</strain>
    </source>
</reference>
<evidence type="ECO:0000313" key="5">
    <source>
        <dbReference type="Proteomes" id="UP000182829"/>
    </source>
</evidence>
<dbReference type="Gene3D" id="3.50.50.60">
    <property type="entry name" value="FAD/NAD(P)-binding domain"/>
    <property type="match status" value="2"/>
</dbReference>
<dbReference type="InterPro" id="IPR023753">
    <property type="entry name" value="FAD/NAD-binding_dom"/>
</dbReference>
<accession>A0A1I3IYC6</accession>
<feature type="domain" description="FAD/NAD(P)-binding" evidence="3">
    <location>
        <begin position="9"/>
        <end position="291"/>
    </location>
</feature>
<dbReference type="OrthoDB" id="27340at2157"/>
<dbReference type="PANTHER" id="PTHR48105">
    <property type="entry name" value="THIOREDOXIN REDUCTASE 1-RELATED-RELATED"/>
    <property type="match status" value="1"/>
</dbReference>
<dbReference type="Pfam" id="PF07992">
    <property type="entry name" value="Pyr_redox_2"/>
    <property type="match status" value="1"/>
</dbReference>
<sequence>MSTDDGFDYDVVVVGGGPAGLTSALYTTRLSLDTLVIDRGGGRAAMMRETHNVIGITEETSGNELLQTAREQVQGYGADFERGLVESVTPLGDSADDGFRVETGDASYHACRVVLATGFADERPDPPLPPTGRGLHYCLLCDAYMFVDEPVYVMGAGDAAARVAMIMLNYTDAVDLLTRGEDPSWSDETATMLEHHPVDVVTAEIAAMNKSDDGWLESFEFADGQVRAYSGGFLMYGSDYHDEVVEGLDLERTEDGAVAVDDYGRTSVDGVYAVGDLTPGYSQIPIAMGEGANAGITIHKELRAFPRSLEELETDGPVTDADVPALSAALAATAVEHEGHAHSPTEPADE</sequence>
<dbReference type="Proteomes" id="UP000182829">
    <property type="component" value="Unassembled WGS sequence"/>
</dbReference>
<protein>
    <submittedName>
        <fullName evidence="4">Thioredoxin reductase (NADPH)</fullName>
    </submittedName>
</protein>
<evidence type="ECO:0000256" key="2">
    <source>
        <dbReference type="ARBA" id="ARBA00023002"/>
    </source>
</evidence>
<dbReference type="AlphaFoldDB" id="A0A1I3IYC6"/>
<evidence type="ECO:0000256" key="1">
    <source>
        <dbReference type="ARBA" id="ARBA00022630"/>
    </source>
</evidence>
<evidence type="ECO:0000313" key="4">
    <source>
        <dbReference type="EMBL" id="SFI52987.1"/>
    </source>
</evidence>
<dbReference type="PRINTS" id="PR00469">
    <property type="entry name" value="PNDRDTASEII"/>
</dbReference>
<dbReference type="InterPro" id="IPR050097">
    <property type="entry name" value="Ferredoxin-NADP_redctase_2"/>
</dbReference>
<dbReference type="PRINTS" id="PR00368">
    <property type="entry name" value="FADPNR"/>
</dbReference>
<dbReference type="SUPFAM" id="SSF51905">
    <property type="entry name" value="FAD/NAD(P)-binding domain"/>
    <property type="match status" value="1"/>
</dbReference>
<dbReference type="RefSeq" id="WP_005580967.1">
    <property type="nucleotide sequence ID" value="NZ_FORO01000001.1"/>
</dbReference>
<gene>
    <name evidence="4" type="ORF">SAMN05443661_101173</name>
</gene>